<evidence type="ECO:0000256" key="1">
    <source>
        <dbReference type="SAM" id="MobiDB-lite"/>
    </source>
</evidence>
<feature type="compositionally biased region" description="Polar residues" evidence="1">
    <location>
        <begin position="1"/>
        <end position="20"/>
    </location>
</feature>
<dbReference type="AlphaFoldDB" id="A0A6J7Q1Z2"/>
<accession>A0A6J7Q1Z2</accession>
<keyword evidence="2" id="KW-1133">Transmembrane helix</keyword>
<feature type="region of interest" description="Disordered" evidence="1">
    <location>
        <begin position="1"/>
        <end position="22"/>
    </location>
</feature>
<gene>
    <name evidence="3" type="ORF">UFOPK4071_00668</name>
</gene>
<proteinExistence type="predicted"/>
<keyword evidence="2" id="KW-0472">Membrane</keyword>
<organism evidence="3">
    <name type="scientific">freshwater metagenome</name>
    <dbReference type="NCBI Taxonomy" id="449393"/>
    <lineage>
        <taxon>unclassified sequences</taxon>
        <taxon>metagenomes</taxon>
        <taxon>ecological metagenomes</taxon>
    </lineage>
</organism>
<evidence type="ECO:0000256" key="2">
    <source>
        <dbReference type="SAM" id="Phobius"/>
    </source>
</evidence>
<reference evidence="3" key="1">
    <citation type="submission" date="2020-05" db="EMBL/GenBank/DDBJ databases">
        <authorList>
            <person name="Chiriac C."/>
            <person name="Salcher M."/>
            <person name="Ghai R."/>
            <person name="Kavagutti S V."/>
        </authorList>
    </citation>
    <scope>NUCLEOTIDE SEQUENCE</scope>
</reference>
<evidence type="ECO:0000313" key="3">
    <source>
        <dbReference type="EMBL" id="CAB5010029.1"/>
    </source>
</evidence>
<keyword evidence="2" id="KW-0812">Transmembrane</keyword>
<protein>
    <submittedName>
        <fullName evidence="3">Unannotated protein</fullName>
    </submittedName>
</protein>
<name>A0A6J7Q1Z2_9ZZZZ</name>
<feature type="transmembrane region" description="Helical" evidence="2">
    <location>
        <begin position="79"/>
        <end position="101"/>
    </location>
</feature>
<dbReference type="EMBL" id="CAFBPF010000068">
    <property type="protein sequence ID" value="CAB5010029.1"/>
    <property type="molecule type" value="Genomic_DNA"/>
</dbReference>
<sequence>MTAKLTANMTAARNTSSHQPRFSGANALAYSPQHGEFDHIAARPNRGTPPRLRLVATTPRPAIVVRPRPTAAVYRRRRLAVLVAAVALVLAAAQATTVLGGNPLAASGHRPAVVTVAPGDSLWSVVEALAPGSDPRPIVDRLTQERGTSTVQVGERITLKG</sequence>